<evidence type="ECO:0000256" key="3">
    <source>
        <dbReference type="ARBA" id="ARBA00022553"/>
    </source>
</evidence>
<gene>
    <name evidence="6" type="ORF">DFR47_101890</name>
</gene>
<dbReference type="Pfam" id="PF02518">
    <property type="entry name" value="HATPase_c"/>
    <property type="match status" value="1"/>
</dbReference>
<evidence type="ECO:0000313" key="6">
    <source>
        <dbReference type="EMBL" id="RBO99275.1"/>
    </source>
</evidence>
<dbReference type="InterPro" id="IPR004358">
    <property type="entry name" value="Sig_transdc_His_kin-like_C"/>
</dbReference>
<keyword evidence="7" id="KW-1185">Reference proteome</keyword>
<evidence type="ECO:0000259" key="5">
    <source>
        <dbReference type="PROSITE" id="PS50109"/>
    </source>
</evidence>
<name>A0A366EB50_9HYPH</name>
<comment type="catalytic activity">
    <reaction evidence="1">
        <text>ATP + protein L-histidine = ADP + protein N-phospho-L-histidine.</text>
        <dbReference type="EC" id="2.7.13.3"/>
    </reaction>
</comment>
<dbReference type="InterPro" id="IPR005467">
    <property type="entry name" value="His_kinase_dom"/>
</dbReference>
<dbReference type="EC" id="2.7.13.3" evidence="2"/>
<protein>
    <recommendedName>
        <fullName evidence="2">histidine kinase</fullName>
        <ecNumber evidence="2">2.7.13.3</ecNumber>
    </recommendedName>
</protein>
<sequence length="522" mass="57324">MTGKRAWQTYLIIAAIWLLIVLLFVAYSARQSINQARDEVKQTGMALHRVLSQRAAQHDAHLTSLNALILSANPPPVDALRQVSRNIIRFYPRISIIDVLLLTREGTTVSAQPFLMVDESEHGTVADDFAASIAVQKPGEVRTYISDKVADRYYLGKKSDNSNPGYAIVMAINPALMIEPNERPDWADLSLSIDGKTILQQHSDSPVSSSFFQPPVFSQQIDSQNQPIILTLSRPIALSEVIDSFRVGVLAAFSLLVLLISYSLWQSVRAAKKAEQKAQLLEHETRLAHAARVNSMGELASGIAHELTQPLTALLSQSQAALRLEASGERPDLLKQALTANVREASRAGEILKRMRNYMSNHEPQRKQMDISQSIRDVSELLRTDLTQRNITLLIQTEKNTPAIMGDAVEMEQVLYNLIRNAADSLVQTEKTDKQISVTARSGQGQLVITVSDNGSGIADDVLPRLFEPFFTTRNGGMGLGLALCATLIERIDGEITAANRPEGGAEFTITLPVADASSIKV</sequence>
<evidence type="ECO:0000256" key="1">
    <source>
        <dbReference type="ARBA" id="ARBA00000085"/>
    </source>
</evidence>
<dbReference type="SMART" id="SM00387">
    <property type="entry name" value="HATPase_c"/>
    <property type="match status" value="1"/>
</dbReference>
<dbReference type="PROSITE" id="PS50109">
    <property type="entry name" value="HIS_KIN"/>
    <property type="match status" value="1"/>
</dbReference>
<accession>A0A366EB50</accession>
<dbReference type="Gene3D" id="3.30.565.10">
    <property type="entry name" value="Histidine kinase-like ATPase, C-terminal domain"/>
    <property type="match status" value="1"/>
</dbReference>
<keyword evidence="4" id="KW-0472">Membrane</keyword>
<dbReference type="GO" id="GO:0000155">
    <property type="term" value="F:phosphorelay sensor kinase activity"/>
    <property type="evidence" value="ECO:0007669"/>
    <property type="project" value="InterPro"/>
</dbReference>
<dbReference type="CDD" id="cd00082">
    <property type="entry name" value="HisKA"/>
    <property type="match status" value="1"/>
</dbReference>
<comment type="caution">
    <text evidence="6">The sequence shown here is derived from an EMBL/GenBank/DDBJ whole genome shotgun (WGS) entry which is preliminary data.</text>
</comment>
<dbReference type="InterPro" id="IPR036097">
    <property type="entry name" value="HisK_dim/P_sf"/>
</dbReference>
<proteinExistence type="predicted"/>
<dbReference type="InterPro" id="IPR036890">
    <property type="entry name" value="HATPase_C_sf"/>
</dbReference>
<dbReference type="OrthoDB" id="9789238at2"/>
<dbReference type="RefSeq" id="WP_113943102.1">
    <property type="nucleotide sequence ID" value="NZ_JBHEEG010000005.1"/>
</dbReference>
<dbReference type="Pfam" id="PF00512">
    <property type="entry name" value="HisKA"/>
    <property type="match status" value="1"/>
</dbReference>
<evidence type="ECO:0000256" key="4">
    <source>
        <dbReference type="SAM" id="Phobius"/>
    </source>
</evidence>
<feature type="transmembrane region" description="Helical" evidence="4">
    <location>
        <begin position="6"/>
        <end position="27"/>
    </location>
</feature>
<keyword evidence="4" id="KW-1133">Transmembrane helix</keyword>
<dbReference type="Proteomes" id="UP000252893">
    <property type="component" value="Unassembled WGS sequence"/>
</dbReference>
<dbReference type="SMART" id="SM00388">
    <property type="entry name" value="HisKA"/>
    <property type="match status" value="1"/>
</dbReference>
<organism evidence="6 7">
    <name type="scientific">Pseudochrobactrum asaccharolyticum</name>
    <dbReference type="NCBI Taxonomy" id="354351"/>
    <lineage>
        <taxon>Bacteria</taxon>
        <taxon>Pseudomonadati</taxon>
        <taxon>Pseudomonadota</taxon>
        <taxon>Alphaproteobacteria</taxon>
        <taxon>Hyphomicrobiales</taxon>
        <taxon>Brucellaceae</taxon>
        <taxon>Pseudochrobactrum</taxon>
    </lineage>
</organism>
<evidence type="ECO:0000313" key="7">
    <source>
        <dbReference type="Proteomes" id="UP000252893"/>
    </source>
</evidence>
<dbReference type="PANTHER" id="PTHR43065:SF42">
    <property type="entry name" value="TWO-COMPONENT SENSOR PPRA"/>
    <property type="match status" value="1"/>
</dbReference>
<dbReference type="PANTHER" id="PTHR43065">
    <property type="entry name" value="SENSOR HISTIDINE KINASE"/>
    <property type="match status" value="1"/>
</dbReference>
<evidence type="ECO:0000256" key="2">
    <source>
        <dbReference type="ARBA" id="ARBA00012438"/>
    </source>
</evidence>
<dbReference type="EMBL" id="QNRH01000001">
    <property type="protein sequence ID" value="RBO99275.1"/>
    <property type="molecule type" value="Genomic_DNA"/>
</dbReference>
<dbReference type="InterPro" id="IPR003661">
    <property type="entry name" value="HisK_dim/P_dom"/>
</dbReference>
<reference evidence="6 7" key="1">
    <citation type="submission" date="2018-06" db="EMBL/GenBank/DDBJ databases">
        <title>Genomic Encyclopedia of Type Strains, Phase IV (KMG-IV): sequencing the most valuable type-strain genomes for metagenomic binning, comparative biology and taxonomic classification.</title>
        <authorList>
            <person name="Goeker M."/>
        </authorList>
    </citation>
    <scope>NUCLEOTIDE SEQUENCE [LARGE SCALE GENOMIC DNA]</scope>
    <source>
        <strain evidence="6 7">DSM 25619</strain>
    </source>
</reference>
<dbReference type="Gene3D" id="1.10.287.130">
    <property type="match status" value="1"/>
</dbReference>
<dbReference type="PRINTS" id="PR00344">
    <property type="entry name" value="BCTRLSENSOR"/>
</dbReference>
<keyword evidence="3" id="KW-0597">Phosphoprotein</keyword>
<dbReference type="SUPFAM" id="SSF55874">
    <property type="entry name" value="ATPase domain of HSP90 chaperone/DNA topoisomerase II/histidine kinase"/>
    <property type="match status" value="1"/>
</dbReference>
<dbReference type="SUPFAM" id="SSF47384">
    <property type="entry name" value="Homodimeric domain of signal transducing histidine kinase"/>
    <property type="match status" value="1"/>
</dbReference>
<dbReference type="AlphaFoldDB" id="A0A366EB50"/>
<dbReference type="InterPro" id="IPR003594">
    <property type="entry name" value="HATPase_dom"/>
</dbReference>
<keyword evidence="4" id="KW-0812">Transmembrane</keyword>
<feature type="domain" description="Histidine kinase" evidence="5">
    <location>
        <begin position="302"/>
        <end position="516"/>
    </location>
</feature>